<proteinExistence type="predicted"/>
<gene>
    <name evidence="1" type="ORF">N5D41_13800</name>
</gene>
<evidence type="ECO:0000313" key="2">
    <source>
        <dbReference type="Proteomes" id="UP001161137"/>
    </source>
</evidence>
<protein>
    <submittedName>
        <fullName evidence="1">Uncharacterized protein</fullName>
    </submittedName>
</protein>
<dbReference type="Proteomes" id="UP001161137">
    <property type="component" value="Unassembled WGS sequence"/>
</dbReference>
<dbReference type="EMBL" id="JAOCDH010000014">
    <property type="protein sequence ID" value="MDH0702555.1"/>
    <property type="molecule type" value="Genomic_DNA"/>
</dbReference>
<reference evidence="1" key="1">
    <citation type="submission" date="2022-09" db="EMBL/GenBank/DDBJ databases">
        <title>Intensive care unit water sources are persistently colonized with multi-drug resistant bacteria and are the site of extensive horizontal gene transfer of antibiotic resistance genes.</title>
        <authorList>
            <person name="Diorio-Toth L."/>
        </authorList>
    </citation>
    <scope>NUCLEOTIDE SEQUENCE</scope>
    <source>
        <strain evidence="1">GD03863</strain>
    </source>
</reference>
<organism evidence="1 2">
    <name type="scientific">Ectopseudomonas toyotomiensis</name>
    <dbReference type="NCBI Taxonomy" id="554344"/>
    <lineage>
        <taxon>Bacteria</taxon>
        <taxon>Pseudomonadati</taxon>
        <taxon>Pseudomonadota</taxon>
        <taxon>Gammaproteobacteria</taxon>
        <taxon>Pseudomonadales</taxon>
        <taxon>Pseudomonadaceae</taxon>
        <taxon>Ectopseudomonas</taxon>
    </lineage>
</organism>
<evidence type="ECO:0000313" key="1">
    <source>
        <dbReference type="EMBL" id="MDH0702555.1"/>
    </source>
</evidence>
<name>A0AA42LLW4_9GAMM</name>
<accession>A0AA42LLW4</accession>
<dbReference type="RefSeq" id="WP_196461195.1">
    <property type="nucleotide sequence ID" value="NZ_JACFYY010000022.1"/>
</dbReference>
<comment type="caution">
    <text evidence="1">The sequence shown here is derived from an EMBL/GenBank/DDBJ whole genome shotgun (WGS) entry which is preliminary data.</text>
</comment>
<sequence length="150" mass="15701">MTKKVSQLPVAESFGDGDQVEIVQGGVSKRASGSVLKSGLSTPTGLPFRQVTGSTYTLGLIDVGFFIEFTSASPVLVTLPAQADVDWLGTEEIYLCQAGTGAVTVQGDGFDIIKPASRSRTTAEKDAVIALKRRAAVDSWRLVGLLGDAP</sequence>
<dbReference type="AlphaFoldDB" id="A0AA42LLW4"/>